<accession>A0A9D4CTA5</accession>
<name>A0A9D4CTA5_DREPO</name>
<organism evidence="1 2">
    <name type="scientific">Dreissena polymorpha</name>
    <name type="common">Zebra mussel</name>
    <name type="synonym">Mytilus polymorpha</name>
    <dbReference type="NCBI Taxonomy" id="45954"/>
    <lineage>
        <taxon>Eukaryota</taxon>
        <taxon>Metazoa</taxon>
        <taxon>Spiralia</taxon>
        <taxon>Lophotrochozoa</taxon>
        <taxon>Mollusca</taxon>
        <taxon>Bivalvia</taxon>
        <taxon>Autobranchia</taxon>
        <taxon>Heteroconchia</taxon>
        <taxon>Euheterodonta</taxon>
        <taxon>Imparidentia</taxon>
        <taxon>Neoheterodontei</taxon>
        <taxon>Myida</taxon>
        <taxon>Dreissenoidea</taxon>
        <taxon>Dreissenidae</taxon>
        <taxon>Dreissena</taxon>
    </lineage>
</organism>
<sequence>MEKEKAAIHVRLNSVQKIQEGTHTDINVLRSDTDYFRVLEQEVADSVGRILTFEKTQSNMTGVFKTQA</sequence>
<dbReference type="Proteomes" id="UP000828390">
    <property type="component" value="Unassembled WGS sequence"/>
</dbReference>
<protein>
    <submittedName>
        <fullName evidence="1">Uncharacterized protein</fullName>
    </submittedName>
</protein>
<evidence type="ECO:0000313" key="1">
    <source>
        <dbReference type="EMBL" id="KAH3730471.1"/>
    </source>
</evidence>
<reference evidence="1" key="1">
    <citation type="journal article" date="2019" name="bioRxiv">
        <title>The Genome of the Zebra Mussel, Dreissena polymorpha: A Resource for Invasive Species Research.</title>
        <authorList>
            <person name="McCartney M.A."/>
            <person name="Auch B."/>
            <person name="Kono T."/>
            <person name="Mallez S."/>
            <person name="Zhang Y."/>
            <person name="Obille A."/>
            <person name="Becker A."/>
            <person name="Abrahante J.E."/>
            <person name="Garbe J."/>
            <person name="Badalamenti J.P."/>
            <person name="Herman A."/>
            <person name="Mangelson H."/>
            <person name="Liachko I."/>
            <person name="Sullivan S."/>
            <person name="Sone E.D."/>
            <person name="Koren S."/>
            <person name="Silverstein K.A.T."/>
            <person name="Beckman K.B."/>
            <person name="Gohl D.M."/>
        </authorList>
    </citation>
    <scope>NUCLEOTIDE SEQUENCE</scope>
    <source>
        <strain evidence="1">Duluth1</strain>
        <tissue evidence="1">Whole animal</tissue>
    </source>
</reference>
<gene>
    <name evidence="1" type="ORF">DPMN_056459</name>
</gene>
<dbReference type="EMBL" id="JAIWYP010000012">
    <property type="protein sequence ID" value="KAH3730471.1"/>
    <property type="molecule type" value="Genomic_DNA"/>
</dbReference>
<proteinExistence type="predicted"/>
<comment type="caution">
    <text evidence="1">The sequence shown here is derived from an EMBL/GenBank/DDBJ whole genome shotgun (WGS) entry which is preliminary data.</text>
</comment>
<evidence type="ECO:0000313" key="2">
    <source>
        <dbReference type="Proteomes" id="UP000828390"/>
    </source>
</evidence>
<keyword evidence="2" id="KW-1185">Reference proteome</keyword>
<reference evidence="1" key="2">
    <citation type="submission" date="2020-11" db="EMBL/GenBank/DDBJ databases">
        <authorList>
            <person name="McCartney M.A."/>
            <person name="Auch B."/>
            <person name="Kono T."/>
            <person name="Mallez S."/>
            <person name="Becker A."/>
            <person name="Gohl D.M."/>
            <person name="Silverstein K.A.T."/>
            <person name="Koren S."/>
            <person name="Bechman K.B."/>
            <person name="Herman A."/>
            <person name="Abrahante J.E."/>
            <person name="Garbe J."/>
        </authorList>
    </citation>
    <scope>NUCLEOTIDE SEQUENCE</scope>
    <source>
        <strain evidence="1">Duluth1</strain>
        <tissue evidence="1">Whole animal</tissue>
    </source>
</reference>
<dbReference type="AlphaFoldDB" id="A0A9D4CTA5"/>